<evidence type="ECO:0000313" key="3">
    <source>
        <dbReference type="Proteomes" id="UP000008983"/>
    </source>
</evidence>
<sequence>MKNKKLKQKIIKKLEYIKNHLYSNKVQQIKYQKIIQVKNIQFQICHFALNIIKNQIQVNRFQYIQLFFIFWLNCIFFSQTVLYQSANFFIAESYKYQRKYFKFIR</sequence>
<dbReference type="GeneID" id="14906402"/>
<feature type="transmembrane region" description="Helical" evidence="1">
    <location>
        <begin position="63"/>
        <end position="83"/>
    </location>
</feature>
<keyword evidence="3" id="KW-1185">Reference proteome</keyword>
<name>G0QWW6_ICHMU</name>
<reference evidence="2 3" key="1">
    <citation type="submission" date="2011-07" db="EMBL/GenBank/DDBJ databases">
        <authorList>
            <person name="Coyne R."/>
            <person name="Brami D."/>
            <person name="Johnson J."/>
            <person name="Hostetler J."/>
            <person name="Hannick L."/>
            <person name="Clark T."/>
            <person name="Cassidy-Hanley D."/>
            <person name="Inman J."/>
        </authorList>
    </citation>
    <scope>NUCLEOTIDE SEQUENCE [LARGE SCALE GENOMIC DNA]</scope>
    <source>
        <strain evidence="2 3">G5</strain>
    </source>
</reference>
<organism evidence="2 3">
    <name type="scientific">Ichthyophthirius multifiliis</name>
    <name type="common">White spot disease agent</name>
    <name type="synonym">Ich</name>
    <dbReference type="NCBI Taxonomy" id="5932"/>
    <lineage>
        <taxon>Eukaryota</taxon>
        <taxon>Sar</taxon>
        <taxon>Alveolata</taxon>
        <taxon>Ciliophora</taxon>
        <taxon>Intramacronucleata</taxon>
        <taxon>Oligohymenophorea</taxon>
        <taxon>Hymenostomatida</taxon>
        <taxon>Ophryoglenina</taxon>
        <taxon>Ichthyophthirius</taxon>
    </lineage>
</organism>
<keyword evidence="1" id="KW-1133">Transmembrane helix</keyword>
<evidence type="ECO:0008006" key="4">
    <source>
        <dbReference type="Google" id="ProtNLM"/>
    </source>
</evidence>
<dbReference type="EMBL" id="GL984019">
    <property type="protein sequence ID" value="EGR30287.1"/>
    <property type="molecule type" value="Genomic_DNA"/>
</dbReference>
<accession>G0QWW6</accession>
<protein>
    <recommendedName>
        <fullName evidence="4">Transmembrane protein</fullName>
    </recommendedName>
</protein>
<dbReference type="InParanoid" id="G0QWW6"/>
<gene>
    <name evidence="2" type="ORF">IMG5_135830</name>
</gene>
<dbReference type="AlphaFoldDB" id="G0QWW6"/>
<keyword evidence="1" id="KW-0812">Transmembrane</keyword>
<dbReference type="RefSeq" id="XP_004031874.1">
    <property type="nucleotide sequence ID" value="XM_004031826.1"/>
</dbReference>
<dbReference type="Proteomes" id="UP000008983">
    <property type="component" value="Unassembled WGS sequence"/>
</dbReference>
<evidence type="ECO:0000313" key="2">
    <source>
        <dbReference type="EMBL" id="EGR30287.1"/>
    </source>
</evidence>
<proteinExistence type="predicted"/>
<evidence type="ECO:0000256" key="1">
    <source>
        <dbReference type="SAM" id="Phobius"/>
    </source>
</evidence>
<keyword evidence="1" id="KW-0472">Membrane</keyword>